<dbReference type="Proteomes" id="UP000620124">
    <property type="component" value="Unassembled WGS sequence"/>
</dbReference>
<proteinExistence type="predicted"/>
<reference evidence="2" key="1">
    <citation type="submission" date="2020-05" db="EMBL/GenBank/DDBJ databases">
        <title>Mycena genomes resolve the evolution of fungal bioluminescence.</title>
        <authorList>
            <person name="Tsai I.J."/>
        </authorList>
    </citation>
    <scope>NUCLEOTIDE SEQUENCE</scope>
    <source>
        <strain evidence="2">CCC161011</strain>
    </source>
</reference>
<dbReference type="EMBL" id="JACAZI010000001">
    <property type="protein sequence ID" value="KAF7371988.1"/>
    <property type="molecule type" value="Genomic_DNA"/>
</dbReference>
<feature type="compositionally biased region" description="Basic and acidic residues" evidence="1">
    <location>
        <begin position="31"/>
        <end position="45"/>
    </location>
</feature>
<sequence length="293" mass="32398">MFTDYEDDEYEEFVHDEERFHNEQQDDDETSRDVTLELRELERESPLTSATEDAVEDGATGDAAEKSGSRKRKTTAEEDEIAETIAQLHSAHLCSDCACSSRYCFTGNSTAKHVRLTPFLLNCWASAILAKMEGVDIETPPPPEEEKAFWPVANQPDEIGDIALLASCRRANGSKPNSASVVINNDFAGLAALLMPFLPSANNTTAAPSTPSICRPIPPQASPAKPARMNIPEFCRTFKLSDDILQCFEPLQFAGPHVLEYIENTILDQHLSIAQRASLHFAEAEWKKGKKAL</sequence>
<evidence type="ECO:0000313" key="2">
    <source>
        <dbReference type="EMBL" id="KAF7371988.1"/>
    </source>
</evidence>
<gene>
    <name evidence="2" type="ORF">MVEN_00056900</name>
</gene>
<evidence type="ECO:0000256" key="1">
    <source>
        <dbReference type="SAM" id="MobiDB-lite"/>
    </source>
</evidence>
<keyword evidence="3" id="KW-1185">Reference proteome</keyword>
<dbReference type="OrthoDB" id="2965364at2759"/>
<name>A0A8H6Z3M2_9AGAR</name>
<dbReference type="AlphaFoldDB" id="A0A8H6Z3M2"/>
<feature type="compositionally biased region" description="Acidic residues" evidence="1">
    <location>
        <begin position="1"/>
        <end position="11"/>
    </location>
</feature>
<feature type="compositionally biased region" description="Basic and acidic residues" evidence="1">
    <location>
        <begin position="12"/>
        <end position="24"/>
    </location>
</feature>
<evidence type="ECO:0000313" key="3">
    <source>
        <dbReference type="Proteomes" id="UP000620124"/>
    </source>
</evidence>
<accession>A0A8H6Z3M2</accession>
<organism evidence="2 3">
    <name type="scientific">Mycena venus</name>
    <dbReference type="NCBI Taxonomy" id="2733690"/>
    <lineage>
        <taxon>Eukaryota</taxon>
        <taxon>Fungi</taxon>
        <taxon>Dikarya</taxon>
        <taxon>Basidiomycota</taxon>
        <taxon>Agaricomycotina</taxon>
        <taxon>Agaricomycetes</taxon>
        <taxon>Agaricomycetidae</taxon>
        <taxon>Agaricales</taxon>
        <taxon>Marasmiineae</taxon>
        <taxon>Mycenaceae</taxon>
        <taxon>Mycena</taxon>
    </lineage>
</organism>
<protein>
    <submittedName>
        <fullName evidence="2">PARP-type domain-containing protein</fullName>
    </submittedName>
</protein>
<feature type="region of interest" description="Disordered" evidence="1">
    <location>
        <begin position="1"/>
        <end position="78"/>
    </location>
</feature>
<comment type="caution">
    <text evidence="2">The sequence shown here is derived from an EMBL/GenBank/DDBJ whole genome shotgun (WGS) entry which is preliminary data.</text>
</comment>